<gene>
    <name evidence="3" type="ORF">HARCEL1_11605</name>
</gene>
<evidence type="ECO:0000256" key="1">
    <source>
        <dbReference type="SAM" id="MobiDB-lite"/>
    </source>
</evidence>
<dbReference type="GO" id="GO:0006950">
    <property type="term" value="P:response to stress"/>
    <property type="evidence" value="ECO:0007669"/>
    <property type="project" value="UniProtKB-ARBA"/>
</dbReference>
<evidence type="ECO:0000313" key="4">
    <source>
        <dbReference type="Proteomes" id="UP000244727"/>
    </source>
</evidence>
<proteinExistence type="predicted"/>
<dbReference type="EMBL" id="CP028858">
    <property type="protein sequence ID" value="AWB28305.1"/>
    <property type="molecule type" value="Genomic_DNA"/>
</dbReference>
<feature type="domain" description="SprT-like" evidence="2">
    <location>
        <begin position="76"/>
        <end position="223"/>
    </location>
</feature>
<dbReference type="Proteomes" id="UP000244727">
    <property type="component" value="Chromosome"/>
</dbReference>
<dbReference type="SMART" id="SM00731">
    <property type="entry name" value="SprT"/>
    <property type="match status" value="1"/>
</dbReference>
<keyword evidence="4" id="KW-1185">Reference proteome</keyword>
<dbReference type="Pfam" id="PF10263">
    <property type="entry name" value="SprT-like"/>
    <property type="match status" value="1"/>
</dbReference>
<protein>
    <submittedName>
        <fullName evidence="3">SprT domain-containing protein</fullName>
    </submittedName>
</protein>
<sequence>MTPGSRPRWASAATTSTISGGPGSRRAFAKGSCSPWRTPTSSAIGERSIEPPAVDRRAFRRATGSIGVADAPDSPAELRQRAAAYAATVDIPIDVATIEWQVTERAHRRAGVCRYDPASRDLTIELSWPACRDGGWERTRGTIRHELVHAWEFRRYGRSDHGDRFALMARSIDAPLDRDCAIGRVELACRECSWSDPRFRASRPVRQPATYACPDCAGPLRVAHRCGPTWRTAVGYRLARQQLGDRW</sequence>
<accession>A0A2R4X3D1</accession>
<feature type="region of interest" description="Disordered" evidence="1">
    <location>
        <begin position="1"/>
        <end position="44"/>
    </location>
</feature>
<dbReference type="AlphaFoldDB" id="A0A2R4X3D1"/>
<evidence type="ECO:0000259" key="2">
    <source>
        <dbReference type="SMART" id="SM00731"/>
    </source>
</evidence>
<dbReference type="KEGG" id="harc:HARCEL1_11605"/>
<name>A0A2R4X3D1_9EURY</name>
<organism evidence="3 4">
    <name type="scientific">Halococcoides cellulosivorans</name>
    <dbReference type="NCBI Taxonomy" id="1679096"/>
    <lineage>
        <taxon>Archaea</taxon>
        <taxon>Methanobacteriati</taxon>
        <taxon>Methanobacteriota</taxon>
        <taxon>Stenosarchaea group</taxon>
        <taxon>Halobacteria</taxon>
        <taxon>Halobacteriales</taxon>
        <taxon>Haloarculaceae</taxon>
        <taxon>Halococcoides</taxon>
    </lineage>
</organism>
<dbReference type="InterPro" id="IPR006640">
    <property type="entry name" value="SprT-like_domain"/>
</dbReference>
<reference evidence="3 4" key="1">
    <citation type="submission" date="2018-04" db="EMBL/GenBank/DDBJ databases">
        <title>Halococcoides cellulosivorans gen. nov., sp. nov., an extremely halophilic cellulose-utilizing haloarchaeon from hypersaline lakes.</title>
        <authorList>
            <person name="Sorokin D.Y."/>
            <person name="Toshchakov S.V."/>
            <person name="Samarov N.I."/>
            <person name="Korzhenkov A."/>
            <person name="Kublanov I.V."/>
        </authorList>
    </citation>
    <scope>NUCLEOTIDE SEQUENCE [LARGE SCALE GENOMIC DNA]</scope>
    <source>
        <strain evidence="3 4">HArcel1</strain>
    </source>
</reference>
<evidence type="ECO:0000313" key="3">
    <source>
        <dbReference type="EMBL" id="AWB28305.1"/>
    </source>
</evidence>